<dbReference type="RefSeq" id="WP_078773251.1">
    <property type="nucleotide sequence ID" value="NZ_CBCSBR010000028.1"/>
</dbReference>
<evidence type="ECO:0000256" key="1">
    <source>
        <dbReference type="SAM" id="SignalP"/>
    </source>
</evidence>
<name>A0A1T3M9B7_9FLAO</name>
<reference evidence="2 3" key="1">
    <citation type="submission" date="2016-06" db="EMBL/GenBank/DDBJ databases">
        <title>Revisiting the taxonomy of the Elizabethkingia Genus based on Whole-Genome Sequencing, Optical Mapping, and MALDI-TOF.</title>
        <authorList>
            <person name="Nicholson A.C."/>
        </authorList>
    </citation>
    <scope>NUCLEOTIDE SEQUENCE [LARGE SCALE GENOMIC DNA]</scope>
    <source>
        <strain evidence="2 3">G4070</strain>
    </source>
</reference>
<dbReference type="Pfam" id="PF20365">
    <property type="entry name" value="DUF6660"/>
    <property type="match status" value="1"/>
</dbReference>
<dbReference type="PROSITE" id="PS51257">
    <property type="entry name" value="PROKAR_LIPOPROTEIN"/>
    <property type="match status" value="1"/>
</dbReference>
<proteinExistence type="predicted"/>
<evidence type="ECO:0000313" key="3">
    <source>
        <dbReference type="Proteomes" id="UP000190813"/>
    </source>
</evidence>
<gene>
    <name evidence="2" type="ORF">BAZ10_12125</name>
</gene>
<evidence type="ECO:0000313" key="2">
    <source>
        <dbReference type="EMBL" id="OPC61202.1"/>
    </source>
</evidence>
<dbReference type="InterPro" id="IPR046601">
    <property type="entry name" value="DUF6660"/>
</dbReference>
<dbReference type="EMBL" id="MAHX01000021">
    <property type="protein sequence ID" value="OPC61202.1"/>
    <property type="molecule type" value="Genomic_DNA"/>
</dbReference>
<protein>
    <recommendedName>
        <fullName evidence="4">DUF2946 domain-containing protein</fullName>
    </recommendedName>
</protein>
<sequence length="104" mass="11418">MKHLGLILAVFFTFLLTVSCSDASAYTGNTQTVVQKDSHSQDDYHSDLCSPFCTCSCCGMHITATNFAAISISTVSPVYYDKIVSFPVMSSFDITYGIWQPPKI</sequence>
<feature type="signal peptide" evidence="1">
    <location>
        <begin position="1"/>
        <end position="25"/>
    </location>
</feature>
<feature type="chain" id="PRO_5012436626" description="DUF2946 domain-containing protein" evidence="1">
    <location>
        <begin position="26"/>
        <end position="104"/>
    </location>
</feature>
<evidence type="ECO:0008006" key="4">
    <source>
        <dbReference type="Google" id="ProtNLM"/>
    </source>
</evidence>
<accession>A0A1T3M9B7</accession>
<dbReference type="Proteomes" id="UP000190813">
    <property type="component" value="Unassembled WGS sequence"/>
</dbReference>
<comment type="caution">
    <text evidence="2">The sequence shown here is derived from an EMBL/GenBank/DDBJ whole genome shotgun (WGS) entry which is preliminary data.</text>
</comment>
<dbReference type="AlphaFoldDB" id="A0A1T3M9B7"/>
<organism evidence="2 3">
    <name type="scientific">Elizabethkingia occulta</name>
    <dbReference type="NCBI Taxonomy" id="1867263"/>
    <lineage>
        <taxon>Bacteria</taxon>
        <taxon>Pseudomonadati</taxon>
        <taxon>Bacteroidota</taxon>
        <taxon>Flavobacteriia</taxon>
        <taxon>Flavobacteriales</taxon>
        <taxon>Weeksellaceae</taxon>
        <taxon>Elizabethkingia</taxon>
    </lineage>
</organism>
<keyword evidence="3" id="KW-1185">Reference proteome</keyword>
<keyword evidence="1" id="KW-0732">Signal</keyword>